<organism evidence="2 3">
    <name type="scientific">Dioszegia hungarica</name>
    <dbReference type="NCBI Taxonomy" id="4972"/>
    <lineage>
        <taxon>Eukaryota</taxon>
        <taxon>Fungi</taxon>
        <taxon>Dikarya</taxon>
        <taxon>Basidiomycota</taxon>
        <taxon>Agaricomycotina</taxon>
        <taxon>Tremellomycetes</taxon>
        <taxon>Tremellales</taxon>
        <taxon>Bulleribasidiaceae</taxon>
        <taxon>Dioszegia</taxon>
    </lineage>
</organism>
<feature type="compositionally biased region" description="Gly residues" evidence="1">
    <location>
        <begin position="456"/>
        <end position="469"/>
    </location>
</feature>
<feature type="region of interest" description="Disordered" evidence="1">
    <location>
        <begin position="639"/>
        <end position="749"/>
    </location>
</feature>
<evidence type="ECO:0000313" key="2">
    <source>
        <dbReference type="EMBL" id="KAI9632273.1"/>
    </source>
</evidence>
<feature type="compositionally biased region" description="Basic and acidic residues" evidence="1">
    <location>
        <begin position="567"/>
        <end position="577"/>
    </location>
</feature>
<reference evidence="2" key="1">
    <citation type="journal article" date="2022" name="G3 (Bethesda)">
        <title>High quality genome of the basidiomycete yeast Dioszegia hungarica PDD-24b-2 isolated from cloud water.</title>
        <authorList>
            <person name="Jarrige D."/>
            <person name="Haridas S."/>
            <person name="Bleykasten-Grosshans C."/>
            <person name="Joly M."/>
            <person name="Nadalig T."/>
            <person name="Sancelme M."/>
            <person name="Vuilleumier S."/>
            <person name="Grigoriev I.V."/>
            <person name="Amato P."/>
            <person name="Bringel F."/>
        </authorList>
    </citation>
    <scope>NUCLEOTIDE SEQUENCE</scope>
    <source>
        <strain evidence="2">PDD-24b-2</strain>
    </source>
</reference>
<dbReference type="Proteomes" id="UP001164286">
    <property type="component" value="Unassembled WGS sequence"/>
</dbReference>
<comment type="caution">
    <text evidence="2">The sequence shown here is derived from an EMBL/GenBank/DDBJ whole genome shotgun (WGS) entry which is preliminary data.</text>
</comment>
<feature type="region of interest" description="Disordered" evidence="1">
    <location>
        <begin position="790"/>
        <end position="814"/>
    </location>
</feature>
<dbReference type="EMBL" id="JAKWFO010000014">
    <property type="protein sequence ID" value="KAI9632273.1"/>
    <property type="molecule type" value="Genomic_DNA"/>
</dbReference>
<feature type="compositionally biased region" description="Polar residues" evidence="1">
    <location>
        <begin position="196"/>
        <end position="226"/>
    </location>
</feature>
<feature type="compositionally biased region" description="Low complexity" evidence="1">
    <location>
        <begin position="167"/>
        <end position="182"/>
    </location>
</feature>
<feature type="compositionally biased region" description="Polar residues" evidence="1">
    <location>
        <begin position="381"/>
        <end position="391"/>
    </location>
</feature>
<name>A0AA38H0S1_9TREE</name>
<feature type="compositionally biased region" description="Basic and acidic residues" evidence="1">
    <location>
        <begin position="716"/>
        <end position="728"/>
    </location>
</feature>
<feature type="region of interest" description="Disordered" evidence="1">
    <location>
        <begin position="164"/>
        <end position="301"/>
    </location>
</feature>
<dbReference type="AlphaFoldDB" id="A0AA38H0S1"/>
<feature type="compositionally biased region" description="Polar residues" evidence="1">
    <location>
        <begin position="799"/>
        <end position="809"/>
    </location>
</feature>
<evidence type="ECO:0000313" key="3">
    <source>
        <dbReference type="Proteomes" id="UP001164286"/>
    </source>
</evidence>
<feature type="region of interest" description="Disordered" evidence="1">
    <location>
        <begin position="358"/>
        <end position="625"/>
    </location>
</feature>
<proteinExistence type="predicted"/>
<sequence length="920" mass="96614">MSAPTTPQSIALPAQDTASHPSRPFSPSPPRENIHTASRPPSLFLGAAVPASPSLSDSRSFNIFGLPGTPEVYRGGYDGMPRHEIAEDIFGFGGREQRSRKTSRVGQPGEVDRTTVTAELAATRDSLTMVRSMSSGSLSSTSSSSPPLGSASILATLANNADSDNASLHTSSLGRRSGRTSGFATPPDRFDISGPRTPQSARPSRVSMPNPSALSNSNSMPRLQQPTVVRSTSGRVVSFVPPPGRAVSTKTSSLGRPHKSRASMSPRSSLTTVMGESEESERERKYHSFSGGEGSRPRPMSYLSDLGPPIHFPTARPSVGSYFSHVAQSDKAAADTTADDKAAASMLEKGVIQVGGEASGEAAGHDQLGADDTLPGLDHNSGGTSERSTAPSRGEERAGSSREGSVESDTTRGHKLFYRNSIEQPSPKEAGAPVFTPFQPVDDSSSGRISPNAQDIGGGSTDGAAGGDDLGATDVDQPGEAGVIKAQMPGGKLEGKGGEEEVADGPVRGDPSSREGVGAEEFQAAQTVDIPIGEKQQSTEEEVEPVEKSQTSESKEDEVAKSSVASVEEKQESDRQDNGTIEDMSALGAKEARAVQSSDVPVGSAVIPVSKTETTVRVQPASARSAVLVSAQPRVHSMVGSIGESPAEPAADRLLSPLAVDQTSTDDRDSHHDDATETEPEPSAVPSPAPHPSAATGADRPVPLEDASVSAEDGDQEAKVVETAAVEREEADAAGSELELTGIAESKPRSSLDTVLNEITDDEVEAAQIPSELISNPADAQPSDGTVYIPPYAPRKSAPGQTYRLTTASSPPPADEDKFAVTLLAGIARQSRSDPLSLTIPHVELYLAWSEPRSWLWVPARKYIPSFNLHLVPSGKEVVLRDQASEDRAFEAEMRRGIVRGIVKGVVSRLPVVWRLADWV</sequence>
<feature type="compositionally biased region" description="Basic and acidic residues" evidence="1">
    <location>
        <begin position="665"/>
        <end position="675"/>
    </location>
</feature>
<feature type="compositionally biased region" description="Polar residues" evidence="1">
    <location>
        <begin position="442"/>
        <end position="453"/>
    </location>
</feature>
<evidence type="ECO:0000256" key="1">
    <source>
        <dbReference type="SAM" id="MobiDB-lite"/>
    </source>
</evidence>
<feature type="compositionally biased region" description="Polar residues" evidence="1">
    <location>
        <begin position="262"/>
        <end position="274"/>
    </location>
</feature>
<feature type="compositionally biased region" description="Low complexity" evidence="1">
    <location>
        <begin position="227"/>
        <end position="239"/>
    </location>
</feature>
<accession>A0AA38H0S1</accession>
<feature type="region of interest" description="Disordered" evidence="1">
    <location>
        <begin position="90"/>
        <end position="148"/>
    </location>
</feature>
<gene>
    <name evidence="2" type="ORF">MKK02DRAFT_40578</name>
</gene>
<feature type="compositionally biased region" description="Low complexity" evidence="1">
    <location>
        <begin position="132"/>
        <end position="148"/>
    </location>
</feature>
<dbReference type="GeneID" id="77730367"/>
<keyword evidence="3" id="KW-1185">Reference proteome</keyword>
<protein>
    <submittedName>
        <fullName evidence="2">Uncharacterized protein</fullName>
    </submittedName>
</protein>
<dbReference type="RefSeq" id="XP_052942050.1">
    <property type="nucleotide sequence ID" value="XM_053091162.1"/>
</dbReference>
<feature type="region of interest" description="Disordered" evidence="1">
    <location>
        <begin position="1"/>
        <end position="41"/>
    </location>
</feature>